<evidence type="ECO:0000313" key="3">
    <source>
        <dbReference type="Proteomes" id="UP000645676"/>
    </source>
</evidence>
<dbReference type="RefSeq" id="WP_010869616.1">
    <property type="nucleotide sequence ID" value="NC_000909.1"/>
</dbReference>
<accession>A0A832SVR6</accession>
<dbReference type="SMR" id="A0A832SVR6"/>
<comment type="caution">
    <text evidence="2">The sequence shown here is derived from an EMBL/GenBank/DDBJ whole genome shotgun (WGS) entry which is preliminary data.</text>
</comment>
<dbReference type="EMBL" id="DUJR01000018">
    <property type="protein sequence ID" value="HII59642.1"/>
    <property type="molecule type" value="Genomic_DNA"/>
</dbReference>
<name>A0A832SVR6_9EURY</name>
<gene>
    <name evidence="2" type="ORF">HA335_03530</name>
</gene>
<evidence type="ECO:0000313" key="2">
    <source>
        <dbReference type="EMBL" id="HII59642.1"/>
    </source>
</evidence>
<evidence type="ECO:0000259" key="1">
    <source>
        <dbReference type="Pfam" id="PF01863"/>
    </source>
</evidence>
<dbReference type="InterPro" id="IPR002725">
    <property type="entry name" value="YgjP-like_metallopeptidase"/>
</dbReference>
<dbReference type="CDD" id="cd05843">
    <property type="entry name" value="Peptidase_M48_M56"/>
    <property type="match status" value="1"/>
</dbReference>
<feature type="domain" description="YgjP-like metallopeptidase" evidence="1">
    <location>
        <begin position="7"/>
        <end position="95"/>
    </location>
</feature>
<dbReference type="Proteomes" id="UP000645676">
    <property type="component" value="Unassembled WGS sequence"/>
</dbReference>
<dbReference type="Gene3D" id="3.30.2010.10">
    <property type="entry name" value="Metalloproteases ('zincins'), catalytic domain"/>
    <property type="match status" value="1"/>
</dbReference>
<proteinExistence type="predicted"/>
<dbReference type="AlphaFoldDB" id="A0A832SVR6"/>
<dbReference type="Pfam" id="PF01863">
    <property type="entry name" value="YgjP-like"/>
    <property type="match status" value="1"/>
</dbReference>
<dbReference type="OMA" id="FYILIHE"/>
<organism evidence="2 3">
    <name type="scientific">Methanocaldococcus jannaschii</name>
    <dbReference type="NCBI Taxonomy" id="2190"/>
    <lineage>
        <taxon>Archaea</taxon>
        <taxon>Methanobacteriati</taxon>
        <taxon>Methanobacteriota</taxon>
        <taxon>Methanomada group</taxon>
        <taxon>Methanococci</taxon>
        <taxon>Methanococcales</taxon>
        <taxon>Methanocaldococcaceae</taxon>
        <taxon>Methanocaldococcus</taxon>
    </lineage>
</organism>
<protein>
    <submittedName>
        <fullName evidence="2">DUF45 domain-containing protein</fullName>
    </submittedName>
</protein>
<reference evidence="2" key="1">
    <citation type="journal article" date="2020" name="bioRxiv">
        <title>A rank-normalized archaeal taxonomy based on genome phylogeny resolves widespread incomplete and uneven classifications.</title>
        <authorList>
            <person name="Rinke C."/>
            <person name="Chuvochina M."/>
            <person name="Mussig A.J."/>
            <person name="Chaumeil P.-A."/>
            <person name="Waite D.W."/>
            <person name="Whitman W.B."/>
            <person name="Parks D.H."/>
            <person name="Hugenholtz P."/>
        </authorList>
    </citation>
    <scope>NUCLEOTIDE SEQUENCE</scope>
    <source>
        <strain evidence="2">UBA8849</strain>
    </source>
</reference>
<sequence length="110" mass="13187">MKINENKKDIKDIVNEILISLNINESINIEIKPMKQKIASFSFKTKTLRLNKYVVENFDEELLHYIILHELIHFKIKSINHGIKFENELRNYFSKNECDEIELKIIQKLI</sequence>